<keyword evidence="3" id="KW-1185">Reference proteome</keyword>
<name>A0A1G7DAW9_9ACTO</name>
<keyword evidence="1" id="KW-0812">Transmembrane</keyword>
<organism evidence="2 3">
    <name type="scientific">Actinobaculum suis</name>
    <dbReference type="NCBI Taxonomy" id="1657"/>
    <lineage>
        <taxon>Bacteria</taxon>
        <taxon>Bacillati</taxon>
        <taxon>Actinomycetota</taxon>
        <taxon>Actinomycetes</taxon>
        <taxon>Actinomycetales</taxon>
        <taxon>Actinomycetaceae</taxon>
        <taxon>Actinobaculum</taxon>
    </lineage>
</organism>
<feature type="transmembrane region" description="Helical" evidence="1">
    <location>
        <begin position="62"/>
        <end position="82"/>
    </location>
</feature>
<reference evidence="3" key="1">
    <citation type="submission" date="2016-10" db="EMBL/GenBank/DDBJ databases">
        <authorList>
            <person name="Varghese N."/>
        </authorList>
    </citation>
    <scope>NUCLEOTIDE SEQUENCE [LARGE SCALE GENOMIC DNA]</scope>
    <source>
        <strain evidence="3">DSM 20639</strain>
    </source>
</reference>
<feature type="transmembrane region" description="Helical" evidence="1">
    <location>
        <begin position="30"/>
        <end position="50"/>
    </location>
</feature>
<sequence length="236" mass="24339">MTETRSAEVEIPEEPGEKLLAKARQYPPSGFTAALGAGLAMLIGIGSVAHDALAFPGPLLRVLTQLASSGLGYVMIAVLVGWFSRSWRVAAGVASGAILGALLIYYGATVVCNLRPSGGGTELARIAIVWIILGLACGVIVGPTAFFAHYGNLPQRSIATGLPLGLILGPAAASIFSGVDLRSPEILAVVLVTVAIPCVGLLISLRRTRPALLLASTLTGTILAGGLFLIVYTLYY</sequence>
<proteinExistence type="predicted"/>
<dbReference type="AlphaFoldDB" id="A0A1G7DAW9"/>
<evidence type="ECO:0000313" key="2">
    <source>
        <dbReference type="EMBL" id="SDE48140.1"/>
    </source>
</evidence>
<evidence type="ECO:0000313" key="3">
    <source>
        <dbReference type="Proteomes" id="UP000182744"/>
    </source>
</evidence>
<feature type="transmembrane region" description="Helical" evidence="1">
    <location>
        <begin position="160"/>
        <end position="179"/>
    </location>
</feature>
<evidence type="ECO:0000256" key="1">
    <source>
        <dbReference type="SAM" id="Phobius"/>
    </source>
</evidence>
<dbReference type="InterPro" id="IPR045393">
    <property type="entry name" value="DUF6518"/>
</dbReference>
<keyword evidence="1" id="KW-1133">Transmembrane helix</keyword>
<dbReference type="EMBL" id="FNAU01000010">
    <property type="protein sequence ID" value="SDE48140.1"/>
    <property type="molecule type" value="Genomic_DNA"/>
</dbReference>
<accession>A0A1G7DAW9</accession>
<feature type="transmembrane region" description="Helical" evidence="1">
    <location>
        <begin position="212"/>
        <end position="235"/>
    </location>
</feature>
<keyword evidence="1" id="KW-0472">Membrane</keyword>
<dbReference type="Proteomes" id="UP000182744">
    <property type="component" value="Unassembled WGS sequence"/>
</dbReference>
<feature type="transmembrane region" description="Helical" evidence="1">
    <location>
        <begin position="128"/>
        <end position="148"/>
    </location>
</feature>
<dbReference type="RefSeq" id="WP_074662927.1">
    <property type="nucleotide sequence ID" value="NZ_FNAU01000010.1"/>
</dbReference>
<feature type="transmembrane region" description="Helical" evidence="1">
    <location>
        <begin position="89"/>
        <end position="108"/>
    </location>
</feature>
<feature type="transmembrane region" description="Helical" evidence="1">
    <location>
        <begin position="185"/>
        <end position="205"/>
    </location>
</feature>
<gene>
    <name evidence="2" type="ORF">SAMN05421878_11043</name>
</gene>
<protein>
    <submittedName>
        <fullName evidence="2">Uncharacterized protein</fullName>
    </submittedName>
</protein>
<dbReference type="Pfam" id="PF20128">
    <property type="entry name" value="DUF6518"/>
    <property type="match status" value="1"/>
</dbReference>